<dbReference type="AlphaFoldDB" id="A0A699IYI3"/>
<proteinExistence type="predicted"/>
<evidence type="ECO:0000256" key="1">
    <source>
        <dbReference type="SAM" id="MobiDB-lite"/>
    </source>
</evidence>
<keyword evidence="2" id="KW-0695">RNA-directed DNA polymerase</keyword>
<protein>
    <submittedName>
        <fullName evidence="2">Reverse transcriptase domain-containing protein</fullName>
    </submittedName>
</protein>
<evidence type="ECO:0000313" key="2">
    <source>
        <dbReference type="EMBL" id="GEZ96075.1"/>
    </source>
</evidence>
<sequence length="689" mass="78372">QDSLNSAVGGNFLDKMPRDFLSIIVSKYKVRYSRDKPVVARVSMDVSTSGVLPDVAELKDLVRALLLNKKATDGNVYRENIQEYVSQASAVNYNQRNTTYRPQMMSNQIRPPGFPLVPNNQNVQRNNQNCFIPNQNRVQSKPVTFEPAIAPVSASKPNPKALIPNPSRRSDERNREKANNQIEKFYQIFKDTSFKISFVDALILIPKFASTLKALIGNKEKLSEMARTPLNEQCSVVLLKKLPKKLGDPGKFLIPCDFPGIAECLALADLGASINLMPLSVWKKLPLPDLTSMCMTLELSNCSISRPVGVAEDVYVKVGLFHFSIDFVVVDFDADPWVSLIIERSFFKTERALINVFEGPQSRQDKDKDEGPSAGLDRGLKNRKTRKDVEPTTSPKNIDSTSRSSKGTKSQPKSFGKSVYAEEPEFEVGYIDTPQGQEGNLGNDDVEPRKESASRRPAFRPLKGTRSNYAKLEYEFKECYKAFSKNLDWENPEGGNYLFDLFKPLPLITRGNHQSVLVEFFINNNLKYLQGGILTMAYTASTTKIKVTRYGYLEEIMVRRAENVLYKFKEGDFPRLRINDIEDTLLLVVQNRLTNLLGDDVANFAIALRMFTRSLVIQKRVEDLQLRVESYQKQINITKLDTTRPYLSKRHSYTPYKDPQGFIYVDDYQRNRLIRSHKLYKFSDGTSTR</sequence>
<dbReference type="InterPro" id="IPR021109">
    <property type="entry name" value="Peptidase_aspartic_dom_sf"/>
</dbReference>
<feature type="non-terminal residue" evidence="2">
    <location>
        <position position="1"/>
    </location>
</feature>
<comment type="caution">
    <text evidence="2">The sequence shown here is derived from an EMBL/GenBank/DDBJ whole genome shotgun (WGS) entry which is preliminary data.</text>
</comment>
<dbReference type="EMBL" id="BKCJ010348015">
    <property type="protein sequence ID" value="GEZ96075.1"/>
    <property type="molecule type" value="Genomic_DNA"/>
</dbReference>
<feature type="compositionally biased region" description="Polar residues" evidence="1">
    <location>
        <begin position="391"/>
        <end position="413"/>
    </location>
</feature>
<feature type="region of interest" description="Disordered" evidence="1">
    <location>
        <begin position="359"/>
        <end position="417"/>
    </location>
</feature>
<dbReference type="Gene3D" id="2.40.70.10">
    <property type="entry name" value="Acid Proteases"/>
    <property type="match status" value="1"/>
</dbReference>
<gene>
    <name evidence="2" type="ORF">Tci_568048</name>
</gene>
<feature type="region of interest" description="Disordered" evidence="1">
    <location>
        <begin position="150"/>
        <end position="176"/>
    </location>
</feature>
<dbReference type="CDD" id="cd00303">
    <property type="entry name" value="retropepsin_like"/>
    <property type="match status" value="1"/>
</dbReference>
<dbReference type="PANTHER" id="PTHR33067">
    <property type="entry name" value="RNA-DIRECTED DNA POLYMERASE-RELATED"/>
    <property type="match status" value="1"/>
</dbReference>
<organism evidence="2">
    <name type="scientific">Tanacetum cinerariifolium</name>
    <name type="common">Dalmatian daisy</name>
    <name type="synonym">Chrysanthemum cinerariifolium</name>
    <dbReference type="NCBI Taxonomy" id="118510"/>
    <lineage>
        <taxon>Eukaryota</taxon>
        <taxon>Viridiplantae</taxon>
        <taxon>Streptophyta</taxon>
        <taxon>Embryophyta</taxon>
        <taxon>Tracheophyta</taxon>
        <taxon>Spermatophyta</taxon>
        <taxon>Magnoliopsida</taxon>
        <taxon>eudicotyledons</taxon>
        <taxon>Gunneridae</taxon>
        <taxon>Pentapetalae</taxon>
        <taxon>asterids</taxon>
        <taxon>campanulids</taxon>
        <taxon>Asterales</taxon>
        <taxon>Asteraceae</taxon>
        <taxon>Asteroideae</taxon>
        <taxon>Anthemideae</taxon>
        <taxon>Anthemidinae</taxon>
        <taxon>Tanacetum</taxon>
    </lineage>
</organism>
<name>A0A699IYI3_TANCI</name>
<feature type="region of interest" description="Disordered" evidence="1">
    <location>
        <begin position="430"/>
        <end position="461"/>
    </location>
</feature>
<dbReference type="GO" id="GO:0003964">
    <property type="term" value="F:RNA-directed DNA polymerase activity"/>
    <property type="evidence" value="ECO:0007669"/>
    <property type="project" value="UniProtKB-KW"/>
</dbReference>
<accession>A0A699IYI3</accession>
<dbReference type="PANTHER" id="PTHR33067:SF35">
    <property type="entry name" value="ASPARTIC PEPTIDASE DDI1-TYPE DOMAIN-CONTAINING PROTEIN"/>
    <property type="match status" value="1"/>
</dbReference>
<reference evidence="2" key="1">
    <citation type="journal article" date="2019" name="Sci. Rep.">
        <title>Draft genome of Tanacetum cinerariifolium, the natural source of mosquito coil.</title>
        <authorList>
            <person name="Yamashiro T."/>
            <person name="Shiraishi A."/>
            <person name="Satake H."/>
            <person name="Nakayama K."/>
        </authorList>
    </citation>
    <scope>NUCLEOTIDE SEQUENCE</scope>
</reference>
<keyword evidence="2" id="KW-0548">Nucleotidyltransferase</keyword>
<keyword evidence="2" id="KW-0808">Transferase</keyword>